<dbReference type="EMBL" id="AGNL01000971">
    <property type="protein sequence ID" value="EJK77373.1"/>
    <property type="molecule type" value="Genomic_DNA"/>
</dbReference>
<evidence type="ECO:0000313" key="3">
    <source>
        <dbReference type="Proteomes" id="UP000266841"/>
    </source>
</evidence>
<keyword evidence="3" id="KW-1185">Reference proteome</keyword>
<evidence type="ECO:0000256" key="1">
    <source>
        <dbReference type="SAM" id="MobiDB-lite"/>
    </source>
</evidence>
<feature type="region of interest" description="Disordered" evidence="1">
    <location>
        <begin position="1"/>
        <end position="116"/>
    </location>
</feature>
<proteinExistence type="predicted"/>
<dbReference type="Proteomes" id="UP000266841">
    <property type="component" value="Unassembled WGS sequence"/>
</dbReference>
<reference evidence="2 3" key="1">
    <citation type="journal article" date="2012" name="Genome Biol.">
        <title>Genome and low-iron response of an oceanic diatom adapted to chronic iron limitation.</title>
        <authorList>
            <person name="Lommer M."/>
            <person name="Specht M."/>
            <person name="Roy A.S."/>
            <person name="Kraemer L."/>
            <person name="Andreson R."/>
            <person name="Gutowska M.A."/>
            <person name="Wolf J."/>
            <person name="Bergner S.V."/>
            <person name="Schilhabel M.B."/>
            <person name="Klostermeier U.C."/>
            <person name="Beiko R.G."/>
            <person name="Rosenstiel P."/>
            <person name="Hippler M."/>
            <person name="Laroche J."/>
        </authorList>
    </citation>
    <scope>NUCLEOTIDE SEQUENCE [LARGE SCALE GENOMIC DNA]</scope>
    <source>
        <strain evidence="2 3">CCMP1005</strain>
    </source>
</reference>
<feature type="compositionally biased region" description="Polar residues" evidence="1">
    <location>
        <begin position="67"/>
        <end position="85"/>
    </location>
</feature>
<feature type="compositionally biased region" description="Acidic residues" evidence="1">
    <location>
        <begin position="87"/>
        <end position="105"/>
    </location>
</feature>
<feature type="compositionally biased region" description="Basic and acidic residues" evidence="1">
    <location>
        <begin position="40"/>
        <end position="51"/>
    </location>
</feature>
<evidence type="ECO:0000313" key="2">
    <source>
        <dbReference type="EMBL" id="EJK77373.1"/>
    </source>
</evidence>
<accession>K0TF39</accession>
<sequence length="195" mass="21067">MCPRLRAGGTGEDGRGRRRGEARRARDAAEGPRGGGAGRLRHDASDSEPKSDSVLGFDLADRERVSSAGSAMESHNVQSFHTSCTEVDPEESENEAADGDDDEEETKAMVGDGAGPGLVARQAARIDELASDLARERARSSRLEVRNAELDADVSILAKKLTVQQKREMNLMNAMRRMQSEHACPATPPTPRRLS</sequence>
<protein>
    <submittedName>
        <fullName evidence="2">Uncharacterized protein</fullName>
    </submittedName>
</protein>
<comment type="caution">
    <text evidence="2">The sequence shown here is derived from an EMBL/GenBank/DDBJ whole genome shotgun (WGS) entry which is preliminary data.</text>
</comment>
<organism evidence="2 3">
    <name type="scientific">Thalassiosira oceanica</name>
    <name type="common">Marine diatom</name>
    <dbReference type="NCBI Taxonomy" id="159749"/>
    <lineage>
        <taxon>Eukaryota</taxon>
        <taxon>Sar</taxon>
        <taxon>Stramenopiles</taxon>
        <taxon>Ochrophyta</taxon>
        <taxon>Bacillariophyta</taxon>
        <taxon>Coscinodiscophyceae</taxon>
        <taxon>Thalassiosirophycidae</taxon>
        <taxon>Thalassiosirales</taxon>
        <taxon>Thalassiosiraceae</taxon>
        <taxon>Thalassiosira</taxon>
    </lineage>
</organism>
<feature type="non-terminal residue" evidence="2">
    <location>
        <position position="195"/>
    </location>
</feature>
<dbReference type="AlphaFoldDB" id="K0TF39"/>
<gene>
    <name evidence="2" type="ORF">THAOC_00800</name>
</gene>
<name>K0TF39_THAOC</name>